<dbReference type="EMBL" id="BLXT01001485">
    <property type="protein sequence ID" value="GFN86009.1"/>
    <property type="molecule type" value="Genomic_DNA"/>
</dbReference>
<comment type="caution">
    <text evidence="1">The sequence shown here is derived from an EMBL/GenBank/DDBJ whole genome shotgun (WGS) entry which is preliminary data.</text>
</comment>
<evidence type="ECO:0000313" key="2">
    <source>
        <dbReference type="Proteomes" id="UP000735302"/>
    </source>
</evidence>
<keyword evidence="2" id="KW-1185">Reference proteome</keyword>
<protein>
    <submittedName>
        <fullName evidence="1">Uncharacterized protein</fullName>
    </submittedName>
</protein>
<name>A0AAV3YTA0_9GAST</name>
<dbReference type="AlphaFoldDB" id="A0AAV3YTA0"/>
<accession>A0AAV3YTA0</accession>
<dbReference type="Proteomes" id="UP000735302">
    <property type="component" value="Unassembled WGS sequence"/>
</dbReference>
<sequence>MKRIYSIRNRVWIMGVNGRRCWDALFWVINTFKSHPWPLCKEQMGTRKYSQTYFKHTVRSQQTLFSTNGAASAVRVVYGYVPCSLSWKWADYSSEVLGSRCSARDARG</sequence>
<evidence type="ECO:0000313" key="1">
    <source>
        <dbReference type="EMBL" id="GFN86009.1"/>
    </source>
</evidence>
<gene>
    <name evidence="1" type="ORF">PoB_001251500</name>
</gene>
<organism evidence="1 2">
    <name type="scientific">Plakobranchus ocellatus</name>
    <dbReference type="NCBI Taxonomy" id="259542"/>
    <lineage>
        <taxon>Eukaryota</taxon>
        <taxon>Metazoa</taxon>
        <taxon>Spiralia</taxon>
        <taxon>Lophotrochozoa</taxon>
        <taxon>Mollusca</taxon>
        <taxon>Gastropoda</taxon>
        <taxon>Heterobranchia</taxon>
        <taxon>Euthyneura</taxon>
        <taxon>Panpulmonata</taxon>
        <taxon>Sacoglossa</taxon>
        <taxon>Placobranchoidea</taxon>
        <taxon>Plakobranchidae</taxon>
        <taxon>Plakobranchus</taxon>
    </lineage>
</organism>
<proteinExistence type="predicted"/>
<reference evidence="1 2" key="1">
    <citation type="journal article" date="2021" name="Elife">
        <title>Chloroplast acquisition without the gene transfer in kleptoplastic sea slugs, Plakobranchus ocellatus.</title>
        <authorList>
            <person name="Maeda T."/>
            <person name="Takahashi S."/>
            <person name="Yoshida T."/>
            <person name="Shimamura S."/>
            <person name="Takaki Y."/>
            <person name="Nagai Y."/>
            <person name="Toyoda A."/>
            <person name="Suzuki Y."/>
            <person name="Arimoto A."/>
            <person name="Ishii H."/>
            <person name="Satoh N."/>
            <person name="Nishiyama T."/>
            <person name="Hasebe M."/>
            <person name="Maruyama T."/>
            <person name="Minagawa J."/>
            <person name="Obokata J."/>
            <person name="Shigenobu S."/>
        </authorList>
    </citation>
    <scope>NUCLEOTIDE SEQUENCE [LARGE SCALE GENOMIC DNA]</scope>
</reference>